<protein>
    <submittedName>
        <fullName evidence="2">Uncharacterized protein</fullName>
    </submittedName>
</protein>
<evidence type="ECO:0000256" key="1">
    <source>
        <dbReference type="SAM" id="MobiDB-lite"/>
    </source>
</evidence>
<gene>
    <name evidence="2" type="ORF">S40285_09890</name>
</gene>
<feature type="region of interest" description="Disordered" evidence="1">
    <location>
        <begin position="1"/>
        <end position="29"/>
    </location>
</feature>
<organism evidence="2 3">
    <name type="scientific">Stachybotrys chlorohalonatus (strain IBT 40285)</name>
    <dbReference type="NCBI Taxonomy" id="1283841"/>
    <lineage>
        <taxon>Eukaryota</taxon>
        <taxon>Fungi</taxon>
        <taxon>Dikarya</taxon>
        <taxon>Ascomycota</taxon>
        <taxon>Pezizomycotina</taxon>
        <taxon>Sordariomycetes</taxon>
        <taxon>Hypocreomycetidae</taxon>
        <taxon>Hypocreales</taxon>
        <taxon>Stachybotryaceae</taxon>
        <taxon>Stachybotrys</taxon>
    </lineage>
</organism>
<dbReference type="InParanoid" id="A0A084QY28"/>
<name>A0A084QY28_STAC4</name>
<reference evidence="2 3" key="1">
    <citation type="journal article" date="2014" name="BMC Genomics">
        <title>Comparative genome sequencing reveals chemotype-specific gene clusters in the toxigenic black mold Stachybotrys.</title>
        <authorList>
            <person name="Semeiks J."/>
            <person name="Borek D."/>
            <person name="Otwinowski Z."/>
            <person name="Grishin N.V."/>
        </authorList>
    </citation>
    <scope>NUCLEOTIDE SEQUENCE [LARGE SCALE GENOMIC DNA]</scope>
    <source>
        <strain evidence="2 3">IBT 40285</strain>
    </source>
</reference>
<dbReference type="HOGENOM" id="CLU_1705395_0_0_1"/>
<sequence length="184" mass="20046">MDKRTVGRRWTPQEEERKTKPTPEAEGLTPIIVSFLGRVQRKPRGPAQAKASNATEVDDAGMGLAMSDGKVTTATWMRDAISEAQALYLSGATPCGRLKTRDDTSGSQPQLRLPATRARAFQSAPPCSRMRSRSGCRYLDGAGYLADTAAFVGPAAWWRGRGQVPSNRRRPHEMLHVGPLAVTL</sequence>
<proteinExistence type="predicted"/>
<evidence type="ECO:0000313" key="2">
    <source>
        <dbReference type="EMBL" id="KFA68863.1"/>
    </source>
</evidence>
<evidence type="ECO:0000313" key="3">
    <source>
        <dbReference type="Proteomes" id="UP000028524"/>
    </source>
</evidence>
<dbReference type="AlphaFoldDB" id="A0A084QY28"/>
<dbReference type="EMBL" id="KL659708">
    <property type="protein sequence ID" value="KFA68863.1"/>
    <property type="molecule type" value="Genomic_DNA"/>
</dbReference>
<keyword evidence="3" id="KW-1185">Reference proteome</keyword>
<accession>A0A084QY28</accession>
<feature type="compositionally biased region" description="Basic and acidic residues" evidence="1">
    <location>
        <begin position="1"/>
        <end position="23"/>
    </location>
</feature>
<dbReference type="Proteomes" id="UP000028524">
    <property type="component" value="Unassembled WGS sequence"/>
</dbReference>